<feature type="transmembrane region" description="Helical" evidence="1">
    <location>
        <begin position="312"/>
        <end position="345"/>
    </location>
</feature>
<accession>A0A812WCL1</accession>
<dbReference type="AlphaFoldDB" id="A0A812WCL1"/>
<dbReference type="OrthoDB" id="419790at2759"/>
<reference evidence="2" key="1">
    <citation type="submission" date="2021-02" db="EMBL/GenBank/DDBJ databases">
        <authorList>
            <person name="Dougan E. K."/>
            <person name="Rhodes N."/>
            <person name="Thang M."/>
            <person name="Chan C."/>
        </authorList>
    </citation>
    <scope>NUCLEOTIDE SEQUENCE</scope>
</reference>
<name>A0A812WCL1_SYMPI</name>
<comment type="caution">
    <text evidence="2">The sequence shown here is derived from an EMBL/GenBank/DDBJ whole genome shotgun (WGS) entry which is preliminary data.</text>
</comment>
<evidence type="ECO:0000313" key="2">
    <source>
        <dbReference type="EMBL" id="CAE7678575.1"/>
    </source>
</evidence>
<keyword evidence="1" id="KW-1133">Transmembrane helix</keyword>
<protein>
    <submittedName>
        <fullName evidence="2">Ark1 protein</fullName>
    </submittedName>
</protein>
<gene>
    <name evidence="2" type="primary">ark1</name>
    <name evidence="2" type="ORF">SPIL2461_LOCUS18852</name>
</gene>
<proteinExistence type="predicted"/>
<evidence type="ECO:0000313" key="3">
    <source>
        <dbReference type="Proteomes" id="UP000649617"/>
    </source>
</evidence>
<keyword evidence="3" id="KW-1185">Reference proteome</keyword>
<organism evidence="2 3">
    <name type="scientific">Symbiodinium pilosum</name>
    <name type="common">Dinoflagellate</name>
    <dbReference type="NCBI Taxonomy" id="2952"/>
    <lineage>
        <taxon>Eukaryota</taxon>
        <taxon>Sar</taxon>
        <taxon>Alveolata</taxon>
        <taxon>Dinophyceae</taxon>
        <taxon>Suessiales</taxon>
        <taxon>Symbiodiniaceae</taxon>
        <taxon>Symbiodinium</taxon>
    </lineage>
</organism>
<sequence>MDVADLQKAAASLKEINRHAEEPLCDGSLWGCINPKICTDAAPCAVKPEADLAKGYAADVDALSQKIESYKKSQAIVELSTISYELKDMEQYDKVLVENKGGPHLKNKMAELADKVDKSLETLAAAMPKESSCSMVELLKGLNEAKSKGTGAMASSDDSKAFLKKVFPEITEDQLKTIMADAHTEATEMQDCDKSSAPAQCREALLKKQDDKFLKQADTAADNLAEKEVSFVHLVTKLGAKVPHDHLSELSEMQRRENTWAALQLVDNQTAWEELKQAARRHDASSALQNGVASRAQSLESQLEAGTNPVVIAIIVIVIAVIAVLFMTAAILIPILLIFLGLMVVGASKCLRR</sequence>
<keyword evidence="1" id="KW-0472">Membrane</keyword>
<dbReference type="Proteomes" id="UP000649617">
    <property type="component" value="Unassembled WGS sequence"/>
</dbReference>
<dbReference type="EMBL" id="CAJNIZ010044112">
    <property type="protein sequence ID" value="CAE7678575.1"/>
    <property type="molecule type" value="Genomic_DNA"/>
</dbReference>
<evidence type="ECO:0000256" key="1">
    <source>
        <dbReference type="SAM" id="Phobius"/>
    </source>
</evidence>
<keyword evidence="1" id="KW-0812">Transmembrane</keyword>